<dbReference type="PANTHER" id="PTHR13802">
    <property type="entry name" value="MUCIN 4-RELATED"/>
    <property type="match status" value="1"/>
</dbReference>
<keyword evidence="2" id="KW-0812">Transmembrane</keyword>
<keyword evidence="8" id="KW-1185">Reference proteome</keyword>
<dbReference type="EMBL" id="JBICCN010000118">
    <property type="protein sequence ID" value="KAL3092490.1"/>
    <property type="molecule type" value="Genomic_DNA"/>
</dbReference>
<protein>
    <recommendedName>
        <fullName evidence="6">AMOP domain-containing protein</fullName>
    </recommendedName>
</protein>
<feature type="domain" description="AMOP" evidence="6">
    <location>
        <begin position="41"/>
        <end position="177"/>
    </location>
</feature>
<accession>A0ABD2JPE1</accession>
<dbReference type="SMART" id="SM00723">
    <property type="entry name" value="AMOP"/>
    <property type="match status" value="1"/>
</dbReference>
<sequence length="194" mass="22177">MSAHKVLVLLLFIFCTAHQFSFLPNAEKFVSTNVIKTVYNTADKRAAKCRRWFADDRGVAHLRLPRCPPIEQQAKRNGTFSEDKSPPHVHHPGADCCFRSSANFWASVWQWARTGDDPGGQQCCYRNGQLITDGTEGAGTADRGSLLWNHWWHDVLPSYYCCMDGDQQMCSLYLEKRPIDTGHDKEGEKRRRDD</sequence>
<keyword evidence="3" id="KW-1133">Transmembrane helix</keyword>
<dbReference type="PROSITE" id="PS50856">
    <property type="entry name" value="AMOP"/>
    <property type="match status" value="1"/>
</dbReference>
<dbReference type="InterPro" id="IPR005533">
    <property type="entry name" value="AMOP_dom"/>
</dbReference>
<evidence type="ECO:0000313" key="8">
    <source>
        <dbReference type="Proteomes" id="UP001620645"/>
    </source>
</evidence>
<evidence type="ECO:0000313" key="7">
    <source>
        <dbReference type="EMBL" id="KAL3092490.1"/>
    </source>
</evidence>
<feature type="chain" id="PRO_5044754965" description="AMOP domain-containing protein" evidence="5">
    <location>
        <begin position="20"/>
        <end position="194"/>
    </location>
</feature>
<organism evidence="7 8">
    <name type="scientific">Heterodera schachtii</name>
    <name type="common">Sugarbeet cyst nematode worm</name>
    <name type="synonym">Tylenchus schachtii</name>
    <dbReference type="NCBI Taxonomy" id="97005"/>
    <lineage>
        <taxon>Eukaryota</taxon>
        <taxon>Metazoa</taxon>
        <taxon>Ecdysozoa</taxon>
        <taxon>Nematoda</taxon>
        <taxon>Chromadorea</taxon>
        <taxon>Rhabditida</taxon>
        <taxon>Tylenchina</taxon>
        <taxon>Tylenchomorpha</taxon>
        <taxon>Tylenchoidea</taxon>
        <taxon>Heteroderidae</taxon>
        <taxon>Heteroderinae</taxon>
        <taxon>Heterodera</taxon>
    </lineage>
</organism>
<dbReference type="PANTHER" id="PTHR13802:SF52">
    <property type="entry name" value="MUCIN-4"/>
    <property type="match status" value="1"/>
</dbReference>
<comment type="subcellular location">
    <subcellularLocation>
        <location evidence="1">Membrane</location>
    </subcellularLocation>
</comment>
<proteinExistence type="predicted"/>
<dbReference type="GO" id="GO:0016020">
    <property type="term" value="C:membrane"/>
    <property type="evidence" value="ECO:0007669"/>
    <property type="project" value="UniProtKB-SubCell"/>
</dbReference>
<evidence type="ECO:0000256" key="2">
    <source>
        <dbReference type="ARBA" id="ARBA00022692"/>
    </source>
</evidence>
<evidence type="ECO:0000256" key="4">
    <source>
        <dbReference type="ARBA" id="ARBA00023136"/>
    </source>
</evidence>
<dbReference type="AlphaFoldDB" id="A0ABD2JPE1"/>
<evidence type="ECO:0000256" key="5">
    <source>
        <dbReference type="SAM" id="SignalP"/>
    </source>
</evidence>
<keyword evidence="4" id="KW-0472">Membrane</keyword>
<dbReference type="InterPro" id="IPR051495">
    <property type="entry name" value="Epithelial_Barrier/Signaling"/>
</dbReference>
<dbReference type="Proteomes" id="UP001620645">
    <property type="component" value="Unassembled WGS sequence"/>
</dbReference>
<keyword evidence="5" id="KW-0732">Signal</keyword>
<dbReference type="Pfam" id="PF03782">
    <property type="entry name" value="AMOP"/>
    <property type="match status" value="1"/>
</dbReference>
<evidence type="ECO:0000256" key="3">
    <source>
        <dbReference type="ARBA" id="ARBA00022989"/>
    </source>
</evidence>
<evidence type="ECO:0000256" key="1">
    <source>
        <dbReference type="ARBA" id="ARBA00004370"/>
    </source>
</evidence>
<evidence type="ECO:0000259" key="6">
    <source>
        <dbReference type="PROSITE" id="PS50856"/>
    </source>
</evidence>
<name>A0ABD2JPE1_HETSC</name>
<gene>
    <name evidence="7" type="ORF">niasHS_007699</name>
</gene>
<reference evidence="7 8" key="1">
    <citation type="submission" date="2024-10" db="EMBL/GenBank/DDBJ databases">
        <authorList>
            <person name="Kim D."/>
        </authorList>
    </citation>
    <scope>NUCLEOTIDE SEQUENCE [LARGE SCALE GENOMIC DNA]</scope>
    <source>
        <strain evidence="7">Taebaek</strain>
    </source>
</reference>
<feature type="signal peptide" evidence="5">
    <location>
        <begin position="1"/>
        <end position="19"/>
    </location>
</feature>
<comment type="caution">
    <text evidence="7">The sequence shown here is derived from an EMBL/GenBank/DDBJ whole genome shotgun (WGS) entry which is preliminary data.</text>
</comment>